<evidence type="ECO:0000313" key="2">
    <source>
        <dbReference type="Proteomes" id="UP000276991"/>
    </source>
</evidence>
<dbReference type="OrthoDB" id="5868576at2759"/>
<evidence type="ECO:0000313" key="1">
    <source>
        <dbReference type="EMBL" id="VBB31063.1"/>
    </source>
</evidence>
<sequence length="240" mass="28024">MPFLELSLQKIVRNKRAFDLAQIESNMAQEEEQRIRAELLKMIDPIELRDRICQDKCNEDLLLGLEMVKMHMAFGSISMPPIIDENDLKLFCRLDDQHSWCMHDCGFTVQFNMNDFICKDHYREMIYLLPCYRHVIPILKRECGAKKCGPYINIDNTVIGRANRCRLLICDIKCTTYVLIRHCANKYGQQAAHFIMNYTSQQVSFWMKNLTKLNHTIGNPTVTIPPLCSRLICQKSQCVL</sequence>
<organism evidence="1 2">
    <name type="scientific">Acanthocheilonema viteae</name>
    <name type="common">Filarial nematode worm</name>
    <name type="synonym">Dipetalonema viteae</name>
    <dbReference type="NCBI Taxonomy" id="6277"/>
    <lineage>
        <taxon>Eukaryota</taxon>
        <taxon>Metazoa</taxon>
        <taxon>Ecdysozoa</taxon>
        <taxon>Nematoda</taxon>
        <taxon>Chromadorea</taxon>
        <taxon>Rhabditida</taxon>
        <taxon>Spirurina</taxon>
        <taxon>Spiruromorpha</taxon>
        <taxon>Filarioidea</taxon>
        <taxon>Onchocercidae</taxon>
        <taxon>Acanthocheilonema</taxon>
    </lineage>
</organism>
<keyword evidence="2" id="KW-1185">Reference proteome</keyword>
<protein>
    <submittedName>
        <fullName evidence="1">Uncharacterized protein</fullName>
    </submittedName>
</protein>
<dbReference type="EMBL" id="UPTC01001090">
    <property type="protein sequence ID" value="VBB31063.1"/>
    <property type="molecule type" value="Genomic_DNA"/>
</dbReference>
<reference evidence="1 2" key="1">
    <citation type="submission" date="2018-08" db="EMBL/GenBank/DDBJ databases">
        <authorList>
            <person name="Laetsch R D."/>
            <person name="Stevens L."/>
            <person name="Kumar S."/>
            <person name="Blaxter L. M."/>
        </authorList>
    </citation>
    <scope>NUCLEOTIDE SEQUENCE [LARGE SCALE GENOMIC DNA]</scope>
</reference>
<name>A0A498SH50_ACAVI</name>
<proteinExistence type="predicted"/>
<accession>A0A498SH50</accession>
<gene>
    <name evidence="1" type="ORF">NAV_LOCUS5854</name>
</gene>
<dbReference type="Proteomes" id="UP000276991">
    <property type="component" value="Unassembled WGS sequence"/>
</dbReference>
<dbReference type="AlphaFoldDB" id="A0A498SH50"/>